<accession>A0A9X6KEV3</accession>
<proteinExistence type="predicted"/>
<comment type="caution">
    <text evidence="1">The sequence shown here is derived from an EMBL/GenBank/DDBJ whole genome shotgun (WGS) entry which is preliminary data.</text>
</comment>
<dbReference type="EMBL" id="NFEM01000070">
    <property type="protein sequence ID" value="OUA03020.1"/>
    <property type="molecule type" value="Genomic_DNA"/>
</dbReference>
<gene>
    <name evidence="1" type="ORF">BK774_13565</name>
</gene>
<name>A0A9X6KEV3_BACTU</name>
<dbReference type="AlphaFoldDB" id="A0A9X6KEV3"/>
<organism evidence="1 2">
    <name type="scientific">Bacillus thuringiensis</name>
    <dbReference type="NCBI Taxonomy" id="1428"/>
    <lineage>
        <taxon>Bacteria</taxon>
        <taxon>Bacillati</taxon>
        <taxon>Bacillota</taxon>
        <taxon>Bacilli</taxon>
        <taxon>Bacillales</taxon>
        <taxon>Bacillaceae</taxon>
        <taxon>Bacillus</taxon>
        <taxon>Bacillus cereus group</taxon>
    </lineage>
</organism>
<dbReference type="Proteomes" id="UP000194551">
    <property type="component" value="Unassembled WGS sequence"/>
</dbReference>
<protein>
    <submittedName>
        <fullName evidence="1">Uncharacterized protein</fullName>
    </submittedName>
</protein>
<sequence>MGNLKNIKAADFNLEESFEDDIFMEVNGGGTSSAEWGTNLPSIITGLTALTGNSNASNTYTELGCCRA</sequence>
<dbReference type="RefSeq" id="WP_000527384.1">
    <property type="nucleotide sequence ID" value="NZ_CAKJXA010000034.1"/>
</dbReference>
<evidence type="ECO:0000313" key="1">
    <source>
        <dbReference type="EMBL" id="OUA03020.1"/>
    </source>
</evidence>
<reference evidence="1 2" key="1">
    <citation type="submission" date="2016-10" db="EMBL/GenBank/DDBJ databases">
        <title>Comparative genomics of Bacillus thuringiensis reveals a path to pathogens against multiple invertebrate hosts.</title>
        <authorList>
            <person name="Zheng J."/>
            <person name="Gao Q."/>
            <person name="Liu H."/>
            <person name="Peng D."/>
            <person name="Ruan L."/>
            <person name="Sun M."/>
        </authorList>
    </citation>
    <scope>NUCLEOTIDE SEQUENCE [LARGE SCALE GENOMIC DNA]</scope>
    <source>
        <strain evidence="1">HD5</strain>
    </source>
</reference>
<evidence type="ECO:0000313" key="2">
    <source>
        <dbReference type="Proteomes" id="UP000194551"/>
    </source>
</evidence>